<gene>
    <name evidence="1" type="ORF">COU49_01980</name>
</gene>
<evidence type="ECO:0000313" key="1">
    <source>
        <dbReference type="EMBL" id="PIR68311.1"/>
    </source>
</evidence>
<dbReference type="EMBL" id="PFCQ01000011">
    <property type="protein sequence ID" value="PIR68311.1"/>
    <property type="molecule type" value="Genomic_DNA"/>
</dbReference>
<reference evidence="2" key="1">
    <citation type="submission" date="2017-09" db="EMBL/GenBank/DDBJ databases">
        <title>Depth-based differentiation of microbial function through sediment-hosted aquifers and enrichment of novel symbionts in the deep terrestrial subsurface.</title>
        <authorList>
            <person name="Probst A.J."/>
            <person name="Ladd B."/>
            <person name="Jarett J.K."/>
            <person name="Geller-Mcgrath D.E."/>
            <person name="Sieber C.M.K."/>
            <person name="Emerson J.B."/>
            <person name="Anantharaman K."/>
            <person name="Thomas B.C."/>
            <person name="Malmstrom R."/>
            <person name="Stieglmeier M."/>
            <person name="Klingl A."/>
            <person name="Woyke T."/>
            <person name="Ryan C.M."/>
            <person name="Banfield J.F."/>
        </authorList>
    </citation>
    <scope>NUCLEOTIDE SEQUENCE [LARGE SCALE GENOMIC DNA]</scope>
</reference>
<organism evidence="1 2">
    <name type="scientific">Candidatus Nomurabacteria bacterium CG10_big_fil_rev_8_21_14_0_10_35_16</name>
    <dbReference type="NCBI Taxonomy" id="1974731"/>
    <lineage>
        <taxon>Bacteria</taxon>
        <taxon>Candidatus Nomuraibacteriota</taxon>
    </lineage>
</organism>
<dbReference type="Gene3D" id="3.30.470.20">
    <property type="entry name" value="ATP-grasp fold, B domain"/>
    <property type="match status" value="2"/>
</dbReference>
<evidence type="ECO:0000313" key="2">
    <source>
        <dbReference type="Proteomes" id="UP000230094"/>
    </source>
</evidence>
<dbReference type="Proteomes" id="UP000230094">
    <property type="component" value="Unassembled WGS sequence"/>
</dbReference>
<accession>A0A2H0TBE2</accession>
<protein>
    <recommendedName>
        <fullName evidence="3">ATP-grasp domain-containing protein</fullName>
    </recommendedName>
</protein>
<dbReference type="SUPFAM" id="SSF56059">
    <property type="entry name" value="Glutathione synthetase ATP-binding domain-like"/>
    <property type="match status" value="1"/>
</dbReference>
<proteinExistence type="predicted"/>
<evidence type="ECO:0008006" key="3">
    <source>
        <dbReference type="Google" id="ProtNLM"/>
    </source>
</evidence>
<sequence length="395" mass="45190">MRQEPSIKKSTCSYCGDAPINHFFSYCESLISITLDGYTTNFPKYVPSFLEHFANYIPVFLFKTLVFFKLAKFSSDINKANTFRSRVIWEEAIRRGIKMEQIILLGKPLDYYHALFHGKDIYFDSIPIPPSFMKVGKNWDDKAILKKEFIKKNIPVPDYFQLPLFRSTNIEQIFSKFKKPIIVKPKMGSRGRHTTTNINTITQLQEGIGVVRQICPYVVVEEHLAGDVCRATLINGVLAGFYKGRAPFIIGDGVRTIKELIEEKDKIRPDRVERIWIDQELNNHISRAGFTLDDILPKGVFLSLSHRVGRLFGGTTKEMIDELHPSFIPILEQAAHAVELAVAGFDCIIPDPTKPASTQRWGIIECNSLPFIDLHYYALEGKPRNIAGMIWDLWN</sequence>
<comment type="caution">
    <text evidence="1">The sequence shown here is derived from an EMBL/GenBank/DDBJ whole genome shotgun (WGS) entry which is preliminary data.</text>
</comment>
<dbReference type="AlphaFoldDB" id="A0A2H0TBE2"/>
<name>A0A2H0TBE2_9BACT</name>